<evidence type="ECO:0008006" key="6">
    <source>
        <dbReference type="Google" id="ProtNLM"/>
    </source>
</evidence>
<organism evidence="4 5">
    <name type="scientific">Microbacterium hydrocarbonoxydans</name>
    <dbReference type="NCBI Taxonomy" id="273678"/>
    <lineage>
        <taxon>Bacteria</taxon>
        <taxon>Bacillati</taxon>
        <taxon>Actinomycetota</taxon>
        <taxon>Actinomycetes</taxon>
        <taxon>Micrococcales</taxon>
        <taxon>Microbacteriaceae</taxon>
        <taxon>Microbacterium</taxon>
    </lineage>
</organism>
<evidence type="ECO:0000313" key="5">
    <source>
        <dbReference type="Proteomes" id="UP000183750"/>
    </source>
</evidence>
<dbReference type="EMBL" id="FNSQ01000005">
    <property type="protein sequence ID" value="SEC32871.1"/>
    <property type="molecule type" value="Genomic_DNA"/>
</dbReference>
<protein>
    <recommendedName>
        <fullName evidence="6">TnsA-like heteromeric transposase endonuclease subunit</fullName>
    </recommendedName>
</protein>
<dbReference type="EMBL" id="FNSQ01000005">
    <property type="protein sequence ID" value="SEB35487.1"/>
    <property type="molecule type" value="Genomic_DNA"/>
</dbReference>
<keyword evidence="5" id="KW-1185">Reference proteome</keyword>
<dbReference type="NCBIfam" id="NF033179">
    <property type="entry name" value="TnsA_like_Actin"/>
    <property type="match status" value="1"/>
</dbReference>
<reference evidence="5" key="1">
    <citation type="submission" date="2016-10" db="EMBL/GenBank/DDBJ databases">
        <authorList>
            <person name="Varghese N."/>
            <person name="Submissions S."/>
        </authorList>
    </citation>
    <scope>NUCLEOTIDE SEQUENCE [LARGE SCALE GENOMIC DNA]</scope>
    <source>
        <strain evidence="5">DSM 16089</strain>
    </source>
</reference>
<accession>A0A1H4RMH1</accession>
<dbReference type="Proteomes" id="UP000183750">
    <property type="component" value="Unassembled WGS sequence"/>
</dbReference>
<evidence type="ECO:0000313" key="3">
    <source>
        <dbReference type="EMBL" id="SEC32654.1"/>
    </source>
</evidence>
<gene>
    <name evidence="2" type="ORF">SAMN04489807_0067</name>
    <name evidence="3" type="ORF">SAMN04489807_3430</name>
    <name evidence="4" type="ORF">SAMN04489807_3436</name>
</gene>
<feature type="compositionally biased region" description="Polar residues" evidence="1">
    <location>
        <begin position="43"/>
        <end position="52"/>
    </location>
</feature>
<dbReference type="AlphaFoldDB" id="A0A1H4RMH1"/>
<dbReference type="OrthoDB" id="3403133at2"/>
<evidence type="ECO:0000256" key="1">
    <source>
        <dbReference type="SAM" id="MobiDB-lite"/>
    </source>
</evidence>
<proteinExistence type="predicted"/>
<reference evidence="4" key="2">
    <citation type="submission" date="2016-10" db="EMBL/GenBank/DDBJ databases">
        <authorList>
            <person name="de Groot N.N."/>
        </authorList>
    </citation>
    <scope>NUCLEOTIDE SEQUENCE [LARGE SCALE GENOMIC DNA]</scope>
    <source>
        <strain evidence="4">DSM 16089</strain>
    </source>
</reference>
<dbReference type="EMBL" id="FNSQ01000005">
    <property type="protein sequence ID" value="SEC32654.1"/>
    <property type="molecule type" value="Genomic_DNA"/>
</dbReference>
<feature type="region of interest" description="Disordered" evidence="1">
    <location>
        <begin position="43"/>
        <end position="63"/>
    </location>
</feature>
<name>A0A1H4RMH1_9MICO</name>
<evidence type="ECO:0000313" key="4">
    <source>
        <dbReference type="EMBL" id="SEC32871.1"/>
    </source>
</evidence>
<evidence type="ECO:0000313" key="2">
    <source>
        <dbReference type="EMBL" id="SEB35487.1"/>
    </source>
</evidence>
<sequence length="356" mass="39733">MSAEGQLRHSNAIPTTTACTPSQRCRLLGGGISVLVRSLPDIRSNSNPSHTGVSGARQSRPGGSWAQATTMCLLRYSAFLGVVMKPAEIARLIARRRFSKGSELHWVPRDHRSASGYADSVSFAPVNRSLGRLDWSVIDPMKVRVSKGASHFFTGSEYFWSRTRSHVWCESQFERDELMWLDFGGQVAKVWSQPFGVVFGVRSPMAGHWHVPDFLLQMSDDSYAVRDVRPKERIDKSAQLQFDETAVVSATLGWHYQVLSGHSIHATRVVEWLSASRHDRCRPPADVEDRILDAATDSKTRRELCELASPDCPPLACAWVDNLAWRRLLALDLSAVFNSNALLTTARRERTDAISV</sequence>
<dbReference type="InterPro" id="IPR048000">
    <property type="entry name" value="TnsA-like"/>
</dbReference>